<evidence type="ECO:0000256" key="2">
    <source>
        <dbReference type="ARBA" id="ARBA00022630"/>
    </source>
</evidence>
<evidence type="ECO:0000313" key="9">
    <source>
        <dbReference type="EMBL" id="EJT50478.1"/>
    </source>
</evidence>
<proteinExistence type="inferred from homology"/>
<feature type="compositionally biased region" description="Polar residues" evidence="6">
    <location>
        <begin position="51"/>
        <end position="74"/>
    </location>
</feature>
<dbReference type="SUPFAM" id="SSF51905">
    <property type="entry name" value="FAD/NAD(P)-binding domain"/>
    <property type="match status" value="2"/>
</dbReference>
<evidence type="ECO:0000256" key="4">
    <source>
        <dbReference type="ARBA" id="ARBA00023002"/>
    </source>
</evidence>
<dbReference type="GO" id="GO:0003954">
    <property type="term" value="F:NADH dehydrogenase activity"/>
    <property type="evidence" value="ECO:0007669"/>
    <property type="project" value="InterPro"/>
</dbReference>
<protein>
    <submittedName>
        <fullName evidence="9">64 kDa NADH dehydrogenase</fullName>
    </submittedName>
</protein>
<organism evidence="9 10">
    <name type="scientific">Trichosporon asahii var. asahii (strain ATCC 90039 / CBS 2479 / JCM 2466 / KCTC 7840 / NBRC 103889/ NCYC 2677 / UAMH 7654)</name>
    <name type="common">Yeast</name>
    <dbReference type="NCBI Taxonomy" id="1186058"/>
    <lineage>
        <taxon>Eukaryota</taxon>
        <taxon>Fungi</taxon>
        <taxon>Dikarya</taxon>
        <taxon>Basidiomycota</taxon>
        <taxon>Agaricomycotina</taxon>
        <taxon>Tremellomycetes</taxon>
        <taxon>Trichosporonales</taxon>
        <taxon>Trichosporonaceae</taxon>
        <taxon>Trichosporon</taxon>
    </lineage>
</organism>
<dbReference type="KEGG" id="tasa:A1Q1_00219"/>
<dbReference type="VEuPathDB" id="FungiDB:A1Q1_00219"/>
<dbReference type="InterPro" id="IPR045024">
    <property type="entry name" value="NDH-2"/>
</dbReference>
<comment type="caution">
    <text evidence="9">The sequence shown here is derived from an EMBL/GenBank/DDBJ whole genome shotgun (WGS) entry which is preliminary data.</text>
</comment>
<dbReference type="GO" id="GO:0005739">
    <property type="term" value="C:mitochondrion"/>
    <property type="evidence" value="ECO:0007669"/>
    <property type="project" value="UniProtKB-ARBA"/>
</dbReference>
<dbReference type="Gene3D" id="3.50.50.100">
    <property type="match status" value="3"/>
</dbReference>
<evidence type="ECO:0000256" key="1">
    <source>
        <dbReference type="ARBA" id="ARBA00005272"/>
    </source>
</evidence>
<dbReference type="Pfam" id="PF22366">
    <property type="entry name" value="NDH2_C"/>
    <property type="match status" value="1"/>
</dbReference>
<feature type="region of interest" description="Disordered" evidence="6">
    <location>
        <begin position="43"/>
        <end position="86"/>
    </location>
</feature>
<name>J5R3G5_TRIAS</name>
<keyword evidence="5" id="KW-0520">NAD</keyword>
<evidence type="ECO:0000256" key="6">
    <source>
        <dbReference type="SAM" id="MobiDB-lite"/>
    </source>
</evidence>
<dbReference type="PRINTS" id="PR00368">
    <property type="entry name" value="FADPNR"/>
</dbReference>
<dbReference type="RefSeq" id="XP_014182022.1">
    <property type="nucleotide sequence ID" value="XM_014326547.1"/>
</dbReference>
<dbReference type="InterPro" id="IPR036188">
    <property type="entry name" value="FAD/NAD-bd_sf"/>
</dbReference>
<dbReference type="InterPro" id="IPR023753">
    <property type="entry name" value="FAD/NAD-binding_dom"/>
</dbReference>
<keyword evidence="2" id="KW-0285">Flavoprotein</keyword>
<evidence type="ECO:0000259" key="7">
    <source>
        <dbReference type="Pfam" id="PF07992"/>
    </source>
</evidence>
<accession>J5R3G5</accession>
<feature type="domain" description="External alternative NADH-ubiquinone oxidoreductase-like C-terminal" evidence="8">
    <location>
        <begin position="578"/>
        <end position="638"/>
    </location>
</feature>
<dbReference type="EMBL" id="ALBS01000103">
    <property type="protein sequence ID" value="EJT50478.1"/>
    <property type="molecule type" value="Genomic_DNA"/>
</dbReference>
<feature type="domain" description="FAD/NAD(P)-binding" evidence="7">
    <location>
        <begin position="185"/>
        <end position="468"/>
    </location>
</feature>
<dbReference type="GeneID" id="25983733"/>
<dbReference type="Pfam" id="PF07992">
    <property type="entry name" value="Pyr_redox_2"/>
    <property type="match status" value="1"/>
</dbReference>
<dbReference type="OrthoDB" id="5376590at2759"/>
<keyword evidence="4" id="KW-0560">Oxidoreductase</keyword>
<dbReference type="HOGENOM" id="CLU_021377_1_1_1"/>
<evidence type="ECO:0000256" key="3">
    <source>
        <dbReference type="ARBA" id="ARBA00022827"/>
    </source>
</evidence>
<dbReference type="PANTHER" id="PTHR43706">
    <property type="entry name" value="NADH DEHYDROGENASE"/>
    <property type="match status" value="1"/>
</dbReference>
<evidence type="ECO:0000313" key="10">
    <source>
        <dbReference type="Proteomes" id="UP000002748"/>
    </source>
</evidence>
<dbReference type="Proteomes" id="UP000002748">
    <property type="component" value="Unassembled WGS sequence"/>
</dbReference>
<comment type="similarity">
    <text evidence="1">Belongs to the NADH dehydrogenase family.</text>
</comment>
<reference evidence="9 10" key="1">
    <citation type="journal article" date="2012" name="Eukaryot. Cell">
        <title>Draft genome sequence of CBS 2479, the standard type strain of Trichosporon asahii.</title>
        <authorList>
            <person name="Yang R.Y."/>
            <person name="Li H.T."/>
            <person name="Zhu H."/>
            <person name="Zhou G.P."/>
            <person name="Wang M."/>
            <person name="Wang L."/>
        </authorList>
    </citation>
    <scope>NUCLEOTIDE SEQUENCE [LARGE SCALE GENOMIC DNA]</scope>
    <source>
        <strain evidence="10">ATCC 90039 / CBS 2479 / JCM 2466 / KCTC 7840 / NCYC 2677 / UAMH 7654</strain>
    </source>
</reference>
<dbReference type="AlphaFoldDB" id="J5R3G5"/>
<dbReference type="PANTHER" id="PTHR43706:SF50">
    <property type="entry name" value="NADH DEHYDROGENASE (UBIQUINONE)-RELATED"/>
    <property type="match status" value="1"/>
</dbReference>
<evidence type="ECO:0000259" key="8">
    <source>
        <dbReference type="Pfam" id="PF22366"/>
    </source>
</evidence>
<evidence type="ECO:0000256" key="5">
    <source>
        <dbReference type="ARBA" id="ARBA00023027"/>
    </source>
</evidence>
<sequence length="642" mass="71063">MLPRGQAGIRALAAVARHNRACPTVAGVVPRFTPVSTAPTLSRLGPLHARFNSTTGKDNNPETQPPSIDSQNIPSDPDKLTKQHKKHKWRYSKHGELDPDFSGKHPWVAGCLRLAISTAIGVLVVGGILLIHDASTYTERHVGRVPVNPLSLHPRRGGPKNLPIIEVNIDDEEDEQKRAMKDKPRLVILGGGWGAVSVLQHLPANAFNVTVISPENYFCFTPLLPSACVGTVEPRSLVEPVRRIVARCRGHFLTGEAVNVDMTDRLVEVKVPKEDEDGYELAYVPYDKLVVAVGSKSNTHGLTSDNLEEASLPTTTPEERRTLLSFVVCGGGPTGVEFAAEVADMLSEEALLYLLRNEVTISLIQSRDHILNTYSEKISEYAEKKFARSEITVHTNARVIITLKGPDKTMSTEILPSGLTLWSTGIDFTRNLCDQLPNQFHSKAVQVDGYLRVEGAPLGTMYAIGDASTRHGRVGEDGQVPEQEVPARRLAPGEDEFDKDHDNYLSLNEAADMFMTVTKRVTALPATAQVASQEGEYLGKMFSELSKVHKKKTEQGKVNPEWDLRDDSTYFHPFKYRYLGSLASLGSAAVFDRDGFSLAGGLMAMYAWRSIYWSQQTSMRTRFMIMLDWVKRGLFGRDLSRF</sequence>
<keyword evidence="3" id="KW-0274">FAD</keyword>
<gene>
    <name evidence="9" type="ORF">A1Q1_00219</name>
</gene>
<dbReference type="InterPro" id="IPR054585">
    <property type="entry name" value="NDH2-like_C"/>
</dbReference>